<proteinExistence type="inferred from homology"/>
<dbReference type="EMBL" id="ACJX03000001">
    <property type="protein sequence ID" value="KRT35788.1"/>
    <property type="molecule type" value="Genomic_DNA"/>
</dbReference>
<dbReference type="GO" id="GO:0009252">
    <property type="term" value="P:peptidoglycan biosynthetic process"/>
    <property type="evidence" value="ECO:0007669"/>
    <property type="project" value="UniProtKB-KW"/>
</dbReference>
<dbReference type="InterPro" id="IPR036138">
    <property type="entry name" value="PBP_dimer_sf"/>
</dbReference>
<evidence type="ECO:0000256" key="7">
    <source>
        <dbReference type="ARBA" id="ARBA00022670"/>
    </source>
</evidence>
<dbReference type="GO" id="GO:0006508">
    <property type="term" value="P:proteolysis"/>
    <property type="evidence" value="ECO:0007669"/>
    <property type="project" value="UniProtKB-KW"/>
</dbReference>
<dbReference type="STRING" id="592015.HMPREF1705_03038"/>
<evidence type="ECO:0000256" key="5">
    <source>
        <dbReference type="ARBA" id="ARBA00022475"/>
    </source>
</evidence>
<keyword evidence="23" id="KW-1185">Reference proteome</keyword>
<keyword evidence="15 18" id="KW-0046">Antibiotic resistance</keyword>
<dbReference type="RefSeq" id="WP_009201510.1">
    <property type="nucleotide sequence ID" value="NZ_ACJX03000001.1"/>
</dbReference>
<dbReference type="SUPFAM" id="SSF56601">
    <property type="entry name" value="beta-lactamase/transpeptidase-like"/>
    <property type="match status" value="1"/>
</dbReference>
<organism evidence="22 23">
    <name type="scientific">Acetomicrobium hydrogeniformans ATCC BAA-1850</name>
    <dbReference type="NCBI Taxonomy" id="592015"/>
    <lineage>
        <taxon>Bacteria</taxon>
        <taxon>Thermotogati</taxon>
        <taxon>Synergistota</taxon>
        <taxon>Synergistia</taxon>
        <taxon>Synergistales</taxon>
        <taxon>Acetomicrobiaceae</taxon>
        <taxon>Acetomicrobium</taxon>
    </lineage>
</organism>
<comment type="subcellular location">
    <subcellularLocation>
        <location evidence="2">Cell membrane</location>
    </subcellularLocation>
    <subcellularLocation>
        <location evidence="1">Membrane</location>
        <topology evidence="1">Single-pass membrane protein</topology>
    </subcellularLocation>
</comment>
<dbReference type="NCBIfam" id="TIGR03423">
    <property type="entry name" value="pbp2_mrdA"/>
    <property type="match status" value="1"/>
</dbReference>
<dbReference type="InterPro" id="IPR001460">
    <property type="entry name" value="PCN-bd_Tpept"/>
</dbReference>
<evidence type="ECO:0000256" key="13">
    <source>
        <dbReference type="ARBA" id="ARBA00022989"/>
    </source>
</evidence>
<dbReference type="PROSITE" id="PS00337">
    <property type="entry name" value="BETA_LACTAMASE_D"/>
    <property type="match status" value="1"/>
</dbReference>
<dbReference type="Gene3D" id="3.30.1390.30">
    <property type="entry name" value="Penicillin-binding protein 2a, domain 3"/>
    <property type="match status" value="1"/>
</dbReference>
<dbReference type="AlphaFoldDB" id="A0A0T5XBQ9"/>
<dbReference type="Gene3D" id="3.40.710.10">
    <property type="entry name" value="DD-peptidase/beta-lactamase superfamily"/>
    <property type="match status" value="1"/>
</dbReference>
<evidence type="ECO:0000256" key="11">
    <source>
        <dbReference type="ARBA" id="ARBA00022960"/>
    </source>
</evidence>
<evidence type="ECO:0000256" key="2">
    <source>
        <dbReference type="ARBA" id="ARBA00004236"/>
    </source>
</evidence>
<dbReference type="GO" id="GO:0008800">
    <property type="term" value="F:beta-lactamase activity"/>
    <property type="evidence" value="ECO:0007669"/>
    <property type="project" value="UniProtKB-UniRule"/>
</dbReference>
<feature type="modified residue" description="N6-carboxylysine" evidence="17">
    <location>
        <position position="325"/>
    </location>
</feature>
<keyword evidence="16" id="KW-0961">Cell wall biogenesis/degradation</keyword>
<keyword evidence="12" id="KW-0573">Peptidoglycan synthesis</keyword>
<name>A0A0T5XBQ9_9BACT</name>
<dbReference type="InterPro" id="IPR002137">
    <property type="entry name" value="Beta-lactam_class-D_AS"/>
</dbReference>
<evidence type="ECO:0000256" key="19">
    <source>
        <dbReference type="SAM" id="Phobius"/>
    </source>
</evidence>
<protein>
    <recommendedName>
        <fullName evidence="4 18">Beta-lactamase</fullName>
        <ecNumber evidence="4 18">3.5.2.6</ecNumber>
    </recommendedName>
</protein>
<keyword evidence="9" id="KW-0732">Signal</keyword>
<evidence type="ECO:0000256" key="4">
    <source>
        <dbReference type="ARBA" id="ARBA00012865"/>
    </source>
</evidence>
<dbReference type="GO" id="GO:0046677">
    <property type="term" value="P:response to antibiotic"/>
    <property type="evidence" value="ECO:0007669"/>
    <property type="project" value="UniProtKB-UniRule"/>
</dbReference>
<evidence type="ECO:0000256" key="14">
    <source>
        <dbReference type="ARBA" id="ARBA00023136"/>
    </source>
</evidence>
<evidence type="ECO:0000256" key="6">
    <source>
        <dbReference type="ARBA" id="ARBA00022519"/>
    </source>
</evidence>
<feature type="domain" description="Penicillin-binding protein dimerisation" evidence="21">
    <location>
        <begin position="58"/>
        <end position="230"/>
    </location>
</feature>
<reference evidence="23" key="1">
    <citation type="submission" date="2012-09" db="EMBL/GenBank/DDBJ databases">
        <authorList>
            <person name="Weinstock G."/>
            <person name="Sodergren E."/>
            <person name="Clifton S."/>
            <person name="Fulton L."/>
            <person name="Fulton B."/>
            <person name="Courtney L."/>
            <person name="Fronick C."/>
            <person name="Harrison M."/>
            <person name="Strong C."/>
            <person name="Farmer C."/>
            <person name="Delehaunty K."/>
            <person name="Markovic C."/>
            <person name="Hall O."/>
            <person name="Minx P."/>
            <person name="Tomlinson C."/>
            <person name="Mitreva M."/>
            <person name="Nelson J."/>
            <person name="Hou S."/>
            <person name="Wollam A."/>
            <person name="Pepin K.H."/>
            <person name="Johnson M."/>
            <person name="Bhonagiri V."/>
            <person name="Nash W.E."/>
            <person name="Suruliraj S."/>
            <person name="Warren W."/>
            <person name="Chinwalla A."/>
            <person name="Mardis E.R."/>
            <person name="Wilson R.K."/>
        </authorList>
    </citation>
    <scope>NUCLEOTIDE SEQUENCE [LARGE SCALE GENOMIC DNA]</scope>
    <source>
        <strain evidence="23">OS1</strain>
    </source>
</reference>
<evidence type="ECO:0000313" key="22">
    <source>
        <dbReference type="EMBL" id="KRT35788.1"/>
    </source>
</evidence>
<dbReference type="PANTHER" id="PTHR30627">
    <property type="entry name" value="PEPTIDOGLYCAN D,D-TRANSPEPTIDASE"/>
    <property type="match status" value="1"/>
</dbReference>
<keyword evidence="14 19" id="KW-0472">Membrane</keyword>
<dbReference type="InterPro" id="IPR005311">
    <property type="entry name" value="PBP_dimer"/>
</dbReference>
<comment type="catalytic activity">
    <reaction evidence="18">
        <text>a beta-lactam + H2O = a substituted beta-amino acid</text>
        <dbReference type="Rhea" id="RHEA:20401"/>
        <dbReference type="ChEBI" id="CHEBI:15377"/>
        <dbReference type="ChEBI" id="CHEBI:35627"/>
        <dbReference type="ChEBI" id="CHEBI:140347"/>
        <dbReference type="EC" id="3.5.2.6"/>
    </reaction>
</comment>
<evidence type="ECO:0000256" key="10">
    <source>
        <dbReference type="ARBA" id="ARBA00022801"/>
    </source>
</evidence>
<dbReference type="InterPro" id="IPR017790">
    <property type="entry name" value="Penicillin-binding_protein_2"/>
</dbReference>
<evidence type="ECO:0000256" key="15">
    <source>
        <dbReference type="ARBA" id="ARBA00023251"/>
    </source>
</evidence>
<feature type="transmembrane region" description="Helical" evidence="19">
    <location>
        <begin position="14"/>
        <end position="35"/>
    </location>
</feature>
<keyword evidence="10 18" id="KW-0378">Hydrolase</keyword>
<dbReference type="PANTHER" id="PTHR30627:SF2">
    <property type="entry name" value="PEPTIDOGLYCAN D,D-TRANSPEPTIDASE MRDA"/>
    <property type="match status" value="1"/>
</dbReference>
<evidence type="ECO:0000256" key="1">
    <source>
        <dbReference type="ARBA" id="ARBA00004167"/>
    </source>
</evidence>
<evidence type="ECO:0000256" key="18">
    <source>
        <dbReference type="RuleBase" id="RU361140"/>
    </source>
</evidence>
<dbReference type="eggNOG" id="COG0768">
    <property type="taxonomic scope" value="Bacteria"/>
</dbReference>
<evidence type="ECO:0000256" key="12">
    <source>
        <dbReference type="ARBA" id="ARBA00022984"/>
    </source>
</evidence>
<dbReference type="Pfam" id="PF00905">
    <property type="entry name" value="Transpeptidase"/>
    <property type="match status" value="1"/>
</dbReference>
<dbReference type="GO" id="GO:0071555">
    <property type="term" value="P:cell wall organization"/>
    <property type="evidence" value="ECO:0007669"/>
    <property type="project" value="UniProtKB-KW"/>
</dbReference>
<keyword evidence="7" id="KW-0645">Protease</keyword>
<feature type="domain" description="Penicillin-binding protein transpeptidase" evidence="20">
    <location>
        <begin position="263"/>
        <end position="568"/>
    </location>
</feature>
<dbReference type="GO" id="GO:0008658">
    <property type="term" value="F:penicillin binding"/>
    <property type="evidence" value="ECO:0007669"/>
    <property type="project" value="InterPro"/>
</dbReference>
<dbReference type="GO" id="GO:0009002">
    <property type="term" value="F:serine-type D-Ala-D-Ala carboxypeptidase activity"/>
    <property type="evidence" value="ECO:0007669"/>
    <property type="project" value="InterPro"/>
</dbReference>
<keyword evidence="5" id="KW-1003">Cell membrane</keyword>
<dbReference type="InterPro" id="IPR050515">
    <property type="entry name" value="Beta-lactam/transpept"/>
</dbReference>
<evidence type="ECO:0000256" key="8">
    <source>
        <dbReference type="ARBA" id="ARBA00022692"/>
    </source>
</evidence>
<comment type="similarity">
    <text evidence="3 18">Belongs to the class-D beta-lactamase family.</text>
</comment>
<dbReference type="GO" id="GO:0071972">
    <property type="term" value="F:peptidoglycan L,D-transpeptidase activity"/>
    <property type="evidence" value="ECO:0007669"/>
    <property type="project" value="TreeGrafter"/>
</dbReference>
<evidence type="ECO:0000259" key="20">
    <source>
        <dbReference type="Pfam" id="PF00905"/>
    </source>
</evidence>
<gene>
    <name evidence="22" type="ORF">HMPREF1705_03038</name>
</gene>
<accession>A0A0T5XBQ9</accession>
<evidence type="ECO:0000259" key="21">
    <source>
        <dbReference type="Pfam" id="PF03717"/>
    </source>
</evidence>
<evidence type="ECO:0000313" key="23">
    <source>
        <dbReference type="Proteomes" id="UP000005273"/>
    </source>
</evidence>
<comment type="caution">
    <text evidence="22">The sequence shown here is derived from an EMBL/GenBank/DDBJ whole genome shotgun (WGS) entry which is preliminary data.</text>
</comment>
<keyword evidence="8 19" id="KW-0812">Transmembrane</keyword>
<evidence type="ECO:0000256" key="9">
    <source>
        <dbReference type="ARBA" id="ARBA00022729"/>
    </source>
</evidence>
<dbReference type="Gene3D" id="3.90.1310.10">
    <property type="entry name" value="Penicillin-binding protein 2a (Domain 2)"/>
    <property type="match status" value="1"/>
</dbReference>
<dbReference type="GO" id="GO:0017001">
    <property type="term" value="P:antibiotic catabolic process"/>
    <property type="evidence" value="ECO:0007669"/>
    <property type="project" value="InterPro"/>
</dbReference>
<evidence type="ECO:0000256" key="17">
    <source>
        <dbReference type="PIRSR" id="PIRSR602137-50"/>
    </source>
</evidence>
<evidence type="ECO:0000256" key="3">
    <source>
        <dbReference type="ARBA" id="ARBA00007898"/>
    </source>
</evidence>
<dbReference type="SUPFAM" id="SSF56519">
    <property type="entry name" value="Penicillin binding protein dimerisation domain"/>
    <property type="match status" value="1"/>
</dbReference>
<dbReference type="GO" id="GO:0008360">
    <property type="term" value="P:regulation of cell shape"/>
    <property type="evidence" value="ECO:0007669"/>
    <property type="project" value="UniProtKB-KW"/>
</dbReference>
<keyword evidence="6" id="KW-0997">Cell inner membrane</keyword>
<evidence type="ECO:0000256" key="16">
    <source>
        <dbReference type="ARBA" id="ARBA00023316"/>
    </source>
</evidence>
<dbReference type="Pfam" id="PF03717">
    <property type="entry name" value="PBP_dimer"/>
    <property type="match status" value="1"/>
</dbReference>
<keyword evidence="11" id="KW-0133">Cell shape</keyword>
<dbReference type="InterPro" id="IPR012338">
    <property type="entry name" value="Beta-lactam/transpept-like"/>
</dbReference>
<dbReference type="Proteomes" id="UP000005273">
    <property type="component" value="Unassembled WGS sequence"/>
</dbReference>
<dbReference type="GO" id="GO:0005886">
    <property type="term" value="C:plasma membrane"/>
    <property type="evidence" value="ECO:0007669"/>
    <property type="project" value="UniProtKB-SubCell"/>
</dbReference>
<keyword evidence="13 19" id="KW-1133">Transmembrane helix</keyword>
<dbReference type="EC" id="3.5.2.6" evidence="4 18"/>
<feature type="active site" description="Acyl-ester intermediate" evidence="17">
    <location>
        <position position="322"/>
    </location>
</feature>
<sequence length="577" mass="63349">MKRLDLPLTIDKRLLYCIYFAFAILAFLTIALFVFQVMHGDDYVRLATENRLRVIRLSPQRGTIFDANQIPLAVSISTFSIQGYPLSMQSEETIQRIASFLGKHGIVKRPEDLKETLKSQYTVPYRSVTLVNNLTLAQMATIVADPEFPQELVPVSQWRRVYPAGEVMSHVVGYVGSINKEELKRYGSRGYQGGDEIGKSGVEAKFEHLLRGNFGGEAIEVDARGRLVRKLDFKPSEPGKDVVLTLDLIAQQKVSELMKGKKGGVIVMDVQRGDVVVLYSSPSYDPNPLAWGLRDFEWRALTKDLSYPMMNRVIGGLYSPASTFKIVAAIAGLAEGVITPKTTFYCPGYLEVGNRRFRCVRPHGREDIVGALRDSCNVFFFQLGLKLGVDVLSDWAYRLGFGRPTGISLPGEVTGNLAGRKWKKDTFGESWYLGDTANYVIGQGFLLVTPIQLARAYAAVANGGFLPRPRLIEAEGLDGEEISIDDKVLSVIRKGLEEVVKSGTGRAAGAYGVKVAGKTGTAQTSRGKNDALFVGYAPADSPKYVIVVLLEEGESGGRAVAPLAGEILAYLLKERGE</sequence>